<gene>
    <name evidence="1" type="ORF">N8T08_001260</name>
</gene>
<keyword evidence="2" id="KW-1185">Reference proteome</keyword>
<comment type="caution">
    <text evidence="1">The sequence shown here is derived from an EMBL/GenBank/DDBJ whole genome shotgun (WGS) entry which is preliminary data.</text>
</comment>
<accession>A0ACC3ANN6</accession>
<name>A0ACC3ANN6_9EURO</name>
<dbReference type="Proteomes" id="UP001177260">
    <property type="component" value="Unassembled WGS sequence"/>
</dbReference>
<dbReference type="EMBL" id="JAOPJF010000116">
    <property type="protein sequence ID" value="KAK1139137.1"/>
    <property type="molecule type" value="Genomic_DNA"/>
</dbReference>
<evidence type="ECO:0000313" key="2">
    <source>
        <dbReference type="Proteomes" id="UP001177260"/>
    </source>
</evidence>
<organism evidence="1 2">
    <name type="scientific">Aspergillus melleus</name>
    <dbReference type="NCBI Taxonomy" id="138277"/>
    <lineage>
        <taxon>Eukaryota</taxon>
        <taxon>Fungi</taxon>
        <taxon>Dikarya</taxon>
        <taxon>Ascomycota</taxon>
        <taxon>Pezizomycotina</taxon>
        <taxon>Eurotiomycetes</taxon>
        <taxon>Eurotiomycetidae</taxon>
        <taxon>Eurotiales</taxon>
        <taxon>Aspergillaceae</taxon>
        <taxon>Aspergillus</taxon>
        <taxon>Aspergillus subgen. Circumdati</taxon>
    </lineage>
</organism>
<reference evidence="1 2" key="1">
    <citation type="journal article" date="2023" name="ACS Omega">
        <title>Identification of the Neoaspergillic Acid Biosynthesis Gene Cluster by Establishing an In Vitro CRISPR-Ribonucleoprotein Genetic System in Aspergillus melleus.</title>
        <authorList>
            <person name="Yuan B."/>
            <person name="Grau M.F."/>
            <person name="Murata R.M."/>
            <person name="Torok T."/>
            <person name="Venkateswaran K."/>
            <person name="Stajich J.E."/>
            <person name="Wang C.C.C."/>
        </authorList>
    </citation>
    <scope>NUCLEOTIDE SEQUENCE [LARGE SCALE GENOMIC DNA]</scope>
    <source>
        <strain evidence="1 2">IMV 1140</strain>
    </source>
</reference>
<evidence type="ECO:0000313" key="1">
    <source>
        <dbReference type="EMBL" id="KAK1139137.1"/>
    </source>
</evidence>
<proteinExistence type="predicted"/>
<protein>
    <submittedName>
        <fullName evidence="1">Uncharacterized protein</fullName>
    </submittedName>
</protein>
<sequence>MSFQLCIEVFGNGDDPNHRYHWGFLFSRPEDDYGDLYHVQVIDLRKLWYQPDIREGTTIKTRQAVGMCKIALLDAARRAQAVKIIRDEPAPRDGKKRYQDWTVDVLISLEAEELVEPGTAEKWSKDVQYHGQSQRT</sequence>